<evidence type="ECO:0000256" key="2">
    <source>
        <dbReference type="ARBA" id="ARBA00007639"/>
    </source>
</evidence>
<dbReference type="Gene3D" id="3.40.50.2300">
    <property type="match status" value="2"/>
</dbReference>
<dbReference type="EMBL" id="FNID01000002">
    <property type="protein sequence ID" value="SDM63001.1"/>
    <property type="molecule type" value="Genomic_DNA"/>
</dbReference>
<dbReference type="AlphaFoldDB" id="A0A1G9USW7"/>
<dbReference type="RefSeq" id="WP_092637648.1">
    <property type="nucleotide sequence ID" value="NZ_FNID01000002.1"/>
</dbReference>
<feature type="domain" description="Periplasmic binding protein" evidence="6">
    <location>
        <begin position="61"/>
        <end position="312"/>
    </location>
</feature>
<evidence type="ECO:0000256" key="4">
    <source>
        <dbReference type="SAM" id="MobiDB-lite"/>
    </source>
</evidence>
<dbReference type="SUPFAM" id="SSF53822">
    <property type="entry name" value="Periplasmic binding protein-like I"/>
    <property type="match status" value="1"/>
</dbReference>
<proteinExistence type="inferred from homology"/>
<name>A0A1G9USW7_9FIRM</name>
<evidence type="ECO:0000256" key="3">
    <source>
        <dbReference type="ARBA" id="ARBA00022729"/>
    </source>
</evidence>
<keyword evidence="8" id="KW-1185">Reference proteome</keyword>
<sequence>MKKVLAFVLALVVTLSLAACSSGTAPTESAVQSSENAASVSTGTESSAPAASTTKGGHVFGYTCMDMTNPFHIAMRDAIKAAVEANGDKLIAIDGAMDQTKQNNAIDDLITQGIEALFLNPCDSKGVKPALEACKAANIPVINVDSGVADTDMIATFISSNNYQAGKLCGEEMVKLFPDGAKICIIENPLAESVVQRVKGLEDAIKGSKVEIVGRKSIATMDVVLSTAEDLLQAHPDISAFWGLNDDVSLTILGALQSAGVANKVKVFSVDGSPSAKKSIADKGLYATAAQSPVSIGTKAVECAYSILKGDKIEATYSIDTSLVTSENVAEAGTDSWK</sequence>
<dbReference type="GO" id="GO:0030246">
    <property type="term" value="F:carbohydrate binding"/>
    <property type="evidence" value="ECO:0007669"/>
    <property type="project" value="UniProtKB-ARBA"/>
</dbReference>
<organism evidence="7 8">
    <name type="scientific">Acetanaerobacterium elongatum</name>
    <dbReference type="NCBI Taxonomy" id="258515"/>
    <lineage>
        <taxon>Bacteria</taxon>
        <taxon>Bacillati</taxon>
        <taxon>Bacillota</taxon>
        <taxon>Clostridia</taxon>
        <taxon>Eubacteriales</taxon>
        <taxon>Oscillospiraceae</taxon>
        <taxon>Acetanaerobacterium</taxon>
    </lineage>
</organism>
<evidence type="ECO:0000313" key="7">
    <source>
        <dbReference type="EMBL" id="SDM63001.1"/>
    </source>
</evidence>
<dbReference type="InterPro" id="IPR028082">
    <property type="entry name" value="Peripla_BP_I"/>
</dbReference>
<feature type="signal peptide" evidence="5">
    <location>
        <begin position="1"/>
        <end position="18"/>
    </location>
</feature>
<comment type="similarity">
    <text evidence="2">Belongs to the bacterial solute-binding protein 2 family.</text>
</comment>
<dbReference type="InterPro" id="IPR025997">
    <property type="entry name" value="SBP_2_dom"/>
</dbReference>
<dbReference type="PANTHER" id="PTHR46847">
    <property type="entry name" value="D-ALLOSE-BINDING PERIPLASMIC PROTEIN-RELATED"/>
    <property type="match status" value="1"/>
</dbReference>
<gene>
    <name evidence="7" type="ORF">SAMN05192585_102115</name>
</gene>
<dbReference type="PROSITE" id="PS51257">
    <property type="entry name" value="PROKAR_LIPOPROTEIN"/>
    <property type="match status" value="1"/>
</dbReference>
<evidence type="ECO:0000259" key="6">
    <source>
        <dbReference type="Pfam" id="PF13407"/>
    </source>
</evidence>
<dbReference type="STRING" id="258515.SAMN05192585_102115"/>
<protein>
    <submittedName>
        <fullName evidence="7">Monosaccharide ABC transporter substrate-binding protein, CUT2 family</fullName>
    </submittedName>
</protein>
<feature type="region of interest" description="Disordered" evidence="4">
    <location>
        <begin position="26"/>
        <end position="53"/>
    </location>
</feature>
<reference evidence="7 8" key="1">
    <citation type="submission" date="2016-10" db="EMBL/GenBank/DDBJ databases">
        <authorList>
            <person name="de Groot N.N."/>
        </authorList>
    </citation>
    <scope>NUCLEOTIDE SEQUENCE [LARGE SCALE GENOMIC DNA]</scope>
    <source>
        <strain evidence="7 8">CGMCC 1.5012</strain>
    </source>
</reference>
<evidence type="ECO:0000256" key="5">
    <source>
        <dbReference type="SAM" id="SignalP"/>
    </source>
</evidence>
<accession>A0A1G9USW7</accession>
<feature type="chain" id="PRO_5039650812" evidence="5">
    <location>
        <begin position="19"/>
        <end position="338"/>
    </location>
</feature>
<dbReference type="PANTHER" id="PTHR46847:SF1">
    <property type="entry name" value="D-ALLOSE-BINDING PERIPLASMIC PROTEIN-RELATED"/>
    <property type="match status" value="1"/>
</dbReference>
<evidence type="ECO:0000313" key="8">
    <source>
        <dbReference type="Proteomes" id="UP000199182"/>
    </source>
</evidence>
<evidence type="ECO:0000256" key="1">
    <source>
        <dbReference type="ARBA" id="ARBA00004196"/>
    </source>
</evidence>
<dbReference type="Pfam" id="PF13407">
    <property type="entry name" value="Peripla_BP_4"/>
    <property type="match status" value="1"/>
</dbReference>
<dbReference type="Proteomes" id="UP000199182">
    <property type="component" value="Unassembled WGS sequence"/>
</dbReference>
<comment type="subcellular location">
    <subcellularLocation>
        <location evidence="1">Cell envelope</location>
    </subcellularLocation>
</comment>
<keyword evidence="3 5" id="KW-0732">Signal</keyword>
<dbReference type="CDD" id="cd19971">
    <property type="entry name" value="PBP1_ABC_sugar_binding-like"/>
    <property type="match status" value="1"/>
</dbReference>
<dbReference type="GO" id="GO:0030313">
    <property type="term" value="C:cell envelope"/>
    <property type="evidence" value="ECO:0007669"/>
    <property type="project" value="UniProtKB-SubCell"/>
</dbReference>
<dbReference type="OrthoDB" id="2061242at2"/>